<organism evidence="2">
    <name type="scientific">uncultured Alphaproteobacteria bacterium</name>
    <dbReference type="NCBI Taxonomy" id="91750"/>
    <lineage>
        <taxon>Bacteria</taxon>
        <taxon>Pseudomonadati</taxon>
        <taxon>Pseudomonadota</taxon>
        <taxon>Alphaproteobacteria</taxon>
        <taxon>environmental samples</taxon>
    </lineage>
</organism>
<protein>
    <recommendedName>
        <fullName evidence="1">DUF1543 domain-containing protein</fullName>
    </recommendedName>
</protein>
<feature type="domain" description="DUF1543" evidence="1">
    <location>
        <begin position="16"/>
        <end position="67"/>
    </location>
</feature>
<sequence length="174" mass="18854">MTRLFAVLLGGRASKSNTELHDVVFVAADRVEAAYDQLLEKWFGLPDRVHVDSWMEISAADGHRVVLGGAPVPGKRLWYVNLGTYADDRFAEIHANGLFVAATADAAKMRAKAELLAGWPGDVHTDDVLDVEATLARPGLTLGLEPAEGLAPPRFHNGYLPLPKDAVAAFKARR</sequence>
<reference evidence="2" key="1">
    <citation type="submission" date="2016-04" db="EMBL/GenBank/DDBJ databases">
        <authorList>
            <person name="Evans L.H."/>
            <person name="Alamgir A."/>
            <person name="Owens N."/>
            <person name="Weber N.D."/>
            <person name="Virtaneva K."/>
            <person name="Barbian K."/>
            <person name="Babar A."/>
            <person name="Rosenke K."/>
        </authorList>
    </citation>
    <scope>NUCLEOTIDE SEQUENCE</scope>
    <source>
        <strain evidence="2">86</strain>
    </source>
</reference>
<dbReference type="Gene3D" id="3.10.20.10">
    <property type="match status" value="2"/>
</dbReference>
<dbReference type="EMBL" id="FLUO01000001">
    <property type="protein sequence ID" value="SBW08887.1"/>
    <property type="molecule type" value="Genomic_DNA"/>
</dbReference>
<dbReference type="AlphaFoldDB" id="A0A212KB76"/>
<gene>
    <name evidence="2" type="ORF">KL86APRO_12476</name>
</gene>
<dbReference type="InterPro" id="IPR011440">
    <property type="entry name" value="DUF1543"/>
</dbReference>
<proteinExistence type="predicted"/>
<name>A0A212KB76_9PROT</name>
<evidence type="ECO:0000313" key="2">
    <source>
        <dbReference type="EMBL" id="SBW08887.1"/>
    </source>
</evidence>
<evidence type="ECO:0000259" key="1">
    <source>
        <dbReference type="Pfam" id="PF07566"/>
    </source>
</evidence>
<dbReference type="Pfam" id="PF07566">
    <property type="entry name" value="DUF1543"/>
    <property type="match status" value="1"/>
</dbReference>
<accession>A0A212KB76</accession>